<comment type="catalytic activity">
    <reaction evidence="1">
        <text>Random endo-hydrolysis of N-acetyl-beta-D-glucosaminide (1-&gt;4)-beta-linkages in chitin and chitodextrins.</text>
        <dbReference type="EC" id="3.2.1.14"/>
    </reaction>
</comment>
<dbReference type="PANTHER" id="PTHR22595:SF171">
    <property type="entry name" value="BASIC ENDOCHITINASE B"/>
    <property type="match status" value="1"/>
</dbReference>
<reference evidence="11 12" key="1">
    <citation type="submission" date="2021-02" db="EMBL/GenBank/DDBJ databases">
        <title>Plant Genome Project.</title>
        <authorList>
            <person name="Zhang R.-G."/>
        </authorList>
    </citation>
    <scope>NUCLEOTIDE SEQUENCE [LARGE SCALE GENOMIC DNA]</scope>
    <source>
        <tissue evidence="11">Leaves</tissue>
    </source>
</reference>
<evidence type="ECO:0000256" key="9">
    <source>
        <dbReference type="SAM" id="MobiDB-lite"/>
    </source>
</evidence>
<evidence type="ECO:0000256" key="1">
    <source>
        <dbReference type="ARBA" id="ARBA00000822"/>
    </source>
</evidence>
<dbReference type="PROSITE" id="PS00774">
    <property type="entry name" value="CHITINASE_19_2"/>
    <property type="match status" value="1"/>
</dbReference>
<dbReference type="InterPro" id="IPR023346">
    <property type="entry name" value="Lysozyme-like_dom_sf"/>
</dbReference>
<dbReference type="CDD" id="cd00325">
    <property type="entry name" value="chitinase_GH19"/>
    <property type="match status" value="1"/>
</dbReference>
<evidence type="ECO:0000256" key="8">
    <source>
        <dbReference type="ARBA" id="ARBA00023326"/>
    </source>
</evidence>
<feature type="domain" description="Glycoside hydrolase family 19 catalytic" evidence="10">
    <location>
        <begin position="128"/>
        <end position="138"/>
    </location>
</feature>
<keyword evidence="6" id="KW-0119">Carbohydrate metabolism</keyword>
<keyword evidence="7" id="KW-0326">Glycosidase</keyword>
<protein>
    <recommendedName>
        <fullName evidence="2">chitinase</fullName>
        <ecNumber evidence="2">3.2.1.14</ecNumber>
    </recommendedName>
</protein>
<dbReference type="EC" id="3.2.1.14" evidence="2"/>
<keyword evidence="4" id="KW-0378">Hydrolase</keyword>
<evidence type="ECO:0000256" key="7">
    <source>
        <dbReference type="ARBA" id="ARBA00023295"/>
    </source>
</evidence>
<dbReference type="InterPro" id="IPR000726">
    <property type="entry name" value="Glyco_hydro_19_cat"/>
</dbReference>
<comment type="caution">
    <text evidence="11">The sequence shown here is derived from an EMBL/GenBank/DDBJ whole genome shotgun (WGS) entry which is preliminary data.</text>
</comment>
<dbReference type="EMBL" id="JAFEMO010000008">
    <property type="protein sequence ID" value="KAH7566192.1"/>
    <property type="molecule type" value="Genomic_DNA"/>
</dbReference>
<evidence type="ECO:0000256" key="4">
    <source>
        <dbReference type="ARBA" id="ARBA00022801"/>
    </source>
</evidence>
<keyword evidence="5" id="KW-0146">Chitin degradation</keyword>
<accession>A0ABQ8HPA5</accession>
<evidence type="ECO:0000256" key="2">
    <source>
        <dbReference type="ARBA" id="ARBA00012729"/>
    </source>
</evidence>
<dbReference type="PANTHER" id="PTHR22595">
    <property type="entry name" value="CHITINASE-RELATED"/>
    <property type="match status" value="1"/>
</dbReference>
<keyword evidence="3" id="KW-0732">Signal</keyword>
<dbReference type="Gene3D" id="1.10.530.10">
    <property type="match status" value="1"/>
</dbReference>
<evidence type="ECO:0000313" key="12">
    <source>
        <dbReference type="Proteomes" id="UP000827721"/>
    </source>
</evidence>
<gene>
    <name evidence="11" type="ORF">JRO89_XS08G0113700</name>
</gene>
<evidence type="ECO:0000256" key="3">
    <source>
        <dbReference type="ARBA" id="ARBA00022729"/>
    </source>
</evidence>
<keyword evidence="12" id="KW-1185">Reference proteome</keyword>
<evidence type="ECO:0000259" key="10">
    <source>
        <dbReference type="PROSITE" id="PS00774"/>
    </source>
</evidence>
<name>A0ABQ8HPA5_9ROSI</name>
<sequence length="231" mass="24759">MGGVVPQPSTVEPAARASAGKPVRRPHATPSPSGGGCIGFYTYNALITAAARSFNGFGTTGDADTRKRELAAFFAQTSLETTDTSGSGEQRPKSFAKFLEECGIGQAGRIIKADLVNNPDMATTDPVISFKATIWFWMTPQANKPSSHSVITGRWTPSDAVDSSTNRVLGYDVITNIIGDGLECERGADDRVASRIGFYRRYCDILGVSHGNNLDCCIMNKSIMLSIIIRV</sequence>
<evidence type="ECO:0000313" key="11">
    <source>
        <dbReference type="EMBL" id="KAH7566192.1"/>
    </source>
</evidence>
<keyword evidence="8" id="KW-0624">Polysaccharide degradation</keyword>
<evidence type="ECO:0000256" key="6">
    <source>
        <dbReference type="ARBA" id="ARBA00023277"/>
    </source>
</evidence>
<evidence type="ECO:0000256" key="5">
    <source>
        <dbReference type="ARBA" id="ARBA00023024"/>
    </source>
</evidence>
<dbReference type="SUPFAM" id="SSF53955">
    <property type="entry name" value="Lysozyme-like"/>
    <property type="match status" value="1"/>
</dbReference>
<feature type="region of interest" description="Disordered" evidence="9">
    <location>
        <begin position="1"/>
        <end position="31"/>
    </location>
</feature>
<dbReference type="Pfam" id="PF00182">
    <property type="entry name" value="Glyco_hydro_19"/>
    <property type="match status" value="2"/>
</dbReference>
<dbReference type="Proteomes" id="UP000827721">
    <property type="component" value="Unassembled WGS sequence"/>
</dbReference>
<proteinExistence type="predicted"/>
<organism evidence="11 12">
    <name type="scientific">Xanthoceras sorbifolium</name>
    <dbReference type="NCBI Taxonomy" id="99658"/>
    <lineage>
        <taxon>Eukaryota</taxon>
        <taxon>Viridiplantae</taxon>
        <taxon>Streptophyta</taxon>
        <taxon>Embryophyta</taxon>
        <taxon>Tracheophyta</taxon>
        <taxon>Spermatophyta</taxon>
        <taxon>Magnoliopsida</taxon>
        <taxon>eudicotyledons</taxon>
        <taxon>Gunneridae</taxon>
        <taxon>Pentapetalae</taxon>
        <taxon>rosids</taxon>
        <taxon>malvids</taxon>
        <taxon>Sapindales</taxon>
        <taxon>Sapindaceae</taxon>
        <taxon>Xanthoceroideae</taxon>
        <taxon>Xanthoceras</taxon>
    </lineage>
</organism>